<dbReference type="Proteomes" id="UP001272515">
    <property type="component" value="Unassembled WGS sequence"/>
</dbReference>
<feature type="domain" description="Phosphatidic acid phosphatase type 2/haloperoxidase" evidence="2">
    <location>
        <begin position="57"/>
        <end position="176"/>
    </location>
</feature>
<sequence>MDTILQFDYSVIFWIQAHMVNPFLTPFMYGISKISSSGAIWIILGLILLGMKKYRLIGLTIMISLFLVLIVGDLSLKHLVGRLRPFVDFPNVRLVATPPAATSYSFPSGHAFSSFAAAIAIYIGFSHIDTRKRILGVIAIIIATMIAFSRVYLFVHYPTDVLAGAALGIIDGIVSWYIGNYVYNYV</sequence>
<gene>
    <name evidence="3" type="ORF">RVY80_08930</name>
</gene>
<dbReference type="EMBL" id="JAWJZB010000010">
    <property type="protein sequence ID" value="MDV5088947.1"/>
    <property type="molecule type" value="Genomic_DNA"/>
</dbReference>
<feature type="transmembrane region" description="Helical" evidence="1">
    <location>
        <begin position="56"/>
        <end position="76"/>
    </location>
</feature>
<keyword evidence="4" id="KW-1185">Reference proteome</keyword>
<dbReference type="PANTHER" id="PTHR14969:SF13">
    <property type="entry name" value="AT30094P"/>
    <property type="match status" value="1"/>
</dbReference>
<evidence type="ECO:0000313" key="3">
    <source>
        <dbReference type="EMBL" id="MDV5088947.1"/>
    </source>
</evidence>
<evidence type="ECO:0000313" key="4">
    <source>
        <dbReference type="Proteomes" id="UP001272515"/>
    </source>
</evidence>
<feature type="transmembrane region" description="Helical" evidence="1">
    <location>
        <begin position="134"/>
        <end position="155"/>
    </location>
</feature>
<keyword evidence="1" id="KW-1133">Transmembrane helix</keyword>
<accession>A0ABU3ZAI9</accession>
<evidence type="ECO:0000256" key="1">
    <source>
        <dbReference type="SAM" id="Phobius"/>
    </source>
</evidence>
<proteinExistence type="predicted"/>
<dbReference type="SMART" id="SM00014">
    <property type="entry name" value="acidPPc"/>
    <property type="match status" value="1"/>
</dbReference>
<reference evidence="3 4" key="1">
    <citation type="submission" date="2023-10" db="EMBL/GenBank/DDBJ databases">
        <title>Veillonella sp. nov., isolated from a pig farm feces dump.</title>
        <authorList>
            <person name="Chang Y.-H."/>
        </authorList>
    </citation>
    <scope>NUCLEOTIDE SEQUENCE [LARGE SCALE GENOMIC DNA]</scope>
    <source>
        <strain evidence="3 4">YH-vei2233</strain>
    </source>
</reference>
<dbReference type="Gene3D" id="1.20.144.10">
    <property type="entry name" value="Phosphatidic acid phosphatase type 2/haloperoxidase"/>
    <property type="match status" value="1"/>
</dbReference>
<name>A0ABU3ZAI9_9FIRM</name>
<evidence type="ECO:0000259" key="2">
    <source>
        <dbReference type="SMART" id="SM00014"/>
    </source>
</evidence>
<feature type="transmembrane region" description="Helical" evidence="1">
    <location>
        <begin position="27"/>
        <end position="49"/>
    </location>
</feature>
<dbReference type="SUPFAM" id="SSF48317">
    <property type="entry name" value="Acid phosphatase/Vanadium-dependent haloperoxidase"/>
    <property type="match status" value="1"/>
</dbReference>
<dbReference type="PANTHER" id="PTHR14969">
    <property type="entry name" value="SPHINGOSINE-1-PHOSPHATE PHOSPHOHYDROLASE"/>
    <property type="match status" value="1"/>
</dbReference>
<dbReference type="InterPro" id="IPR036938">
    <property type="entry name" value="PAP2/HPO_sf"/>
</dbReference>
<protein>
    <submittedName>
        <fullName evidence="3">Phosphatase PAP2 family protein</fullName>
    </submittedName>
</protein>
<organism evidence="3 4">
    <name type="scientific">Veillonella absiana</name>
    <dbReference type="NCBI Taxonomy" id="3079305"/>
    <lineage>
        <taxon>Bacteria</taxon>
        <taxon>Bacillati</taxon>
        <taxon>Bacillota</taxon>
        <taxon>Negativicutes</taxon>
        <taxon>Veillonellales</taxon>
        <taxon>Veillonellaceae</taxon>
        <taxon>Veillonella</taxon>
    </lineage>
</organism>
<feature type="transmembrane region" description="Helical" evidence="1">
    <location>
        <begin position="161"/>
        <end position="183"/>
    </location>
</feature>
<dbReference type="Pfam" id="PF01569">
    <property type="entry name" value="PAP2"/>
    <property type="match status" value="1"/>
</dbReference>
<feature type="transmembrane region" description="Helical" evidence="1">
    <location>
        <begin position="104"/>
        <end position="125"/>
    </location>
</feature>
<comment type="caution">
    <text evidence="3">The sequence shown here is derived from an EMBL/GenBank/DDBJ whole genome shotgun (WGS) entry which is preliminary data.</text>
</comment>
<keyword evidence="1" id="KW-0812">Transmembrane</keyword>
<dbReference type="InterPro" id="IPR000326">
    <property type="entry name" value="PAP2/HPO"/>
</dbReference>
<keyword evidence="1" id="KW-0472">Membrane</keyword>
<dbReference type="RefSeq" id="WP_295191620.1">
    <property type="nucleotide sequence ID" value="NZ_JAWJZA010000013.1"/>
</dbReference>